<dbReference type="SUPFAM" id="SSF54364">
    <property type="entry name" value="Translation initiation factor IF3, N-terminal domain"/>
    <property type="match status" value="1"/>
</dbReference>
<comment type="function">
    <text evidence="4 6">IF-3 binds to the 30S ribosomal subunit and shifts the equilibrium between 70S ribosomes and their 50S and 30S subunits in favor of the free subunits, thus enhancing the availability of 30S subunits on which protein synthesis initiation begins.</text>
</comment>
<dbReference type="GO" id="GO:0005829">
    <property type="term" value="C:cytosol"/>
    <property type="evidence" value="ECO:0007669"/>
    <property type="project" value="TreeGrafter"/>
</dbReference>
<dbReference type="PROSITE" id="PS00938">
    <property type="entry name" value="IF3"/>
    <property type="match status" value="1"/>
</dbReference>
<comment type="subcellular location">
    <subcellularLocation>
        <location evidence="4 6">Cytoplasm</location>
    </subcellularLocation>
</comment>
<gene>
    <name evidence="4 9" type="primary">infC</name>
    <name evidence="9" type="ORF">MCAPa_1340</name>
</gene>
<dbReference type="SMR" id="A0A084ERG6"/>
<dbReference type="Pfam" id="PF05198">
    <property type="entry name" value="IF3_N"/>
    <property type="match status" value="1"/>
</dbReference>
<dbReference type="EMBL" id="JFDO01000004">
    <property type="protein sequence ID" value="KEZ20558.1"/>
    <property type="molecule type" value="Genomic_DNA"/>
</dbReference>
<dbReference type="GeneID" id="23778842"/>
<comment type="caution">
    <text evidence="9">The sequence shown here is derived from an EMBL/GenBank/DDBJ whole genome shotgun (WGS) entry which is preliminary data.</text>
</comment>
<comment type="similarity">
    <text evidence="1 4 6">Belongs to the IF-3 family.</text>
</comment>
<dbReference type="InterPro" id="IPR019813">
    <property type="entry name" value="Translation_initiation_fac3_CS"/>
</dbReference>
<dbReference type="PANTHER" id="PTHR10938:SF0">
    <property type="entry name" value="TRANSLATION INITIATION FACTOR IF-3, MITOCHONDRIAL"/>
    <property type="match status" value="1"/>
</dbReference>
<dbReference type="RefSeq" id="WP_011387093.1">
    <property type="nucleotide sequence ID" value="NZ_JFDO01000004.1"/>
</dbReference>
<keyword evidence="2 4" id="KW-0396">Initiation factor</keyword>
<reference evidence="9 10" key="1">
    <citation type="submission" date="2014-02" db="EMBL/GenBank/DDBJ databases">
        <title>Genome sequence of Mycoplasma capricolum subsp. capricolum strain 14232.</title>
        <authorList>
            <person name="Sirand-Pugnet P."/>
            <person name="Breton M."/>
            <person name="Dordet-Frisoni E."/>
            <person name="Baranowski E."/>
            <person name="Barre A."/>
            <person name="Couture C."/>
            <person name="Dupuy V."/>
            <person name="Gaurivaud P."/>
            <person name="Jacob D."/>
            <person name="Lemaitre C."/>
            <person name="Manso-Silvan L."/>
            <person name="Nikolski M."/>
            <person name="Nouvel L.-X."/>
            <person name="Poumarat F."/>
            <person name="Tardy F."/>
            <person name="Thebault P."/>
            <person name="Theil S."/>
            <person name="Citti C."/>
            <person name="Thiaucourt F."/>
            <person name="Blanchard A."/>
        </authorList>
    </citation>
    <scope>NUCLEOTIDE SEQUENCE [LARGE SCALE GENOMIC DNA]</scope>
    <source>
        <strain evidence="9 10">14232</strain>
    </source>
</reference>
<dbReference type="GO" id="GO:0043022">
    <property type="term" value="F:ribosome binding"/>
    <property type="evidence" value="ECO:0007669"/>
    <property type="project" value="TreeGrafter"/>
</dbReference>
<dbReference type="SUPFAM" id="SSF55200">
    <property type="entry name" value="Translation initiation factor IF3, C-terminal domain"/>
    <property type="match status" value="1"/>
</dbReference>
<evidence type="ECO:0000313" key="10">
    <source>
        <dbReference type="Proteomes" id="UP000028533"/>
    </source>
</evidence>
<evidence type="ECO:0000256" key="6">
    <source>
        <dbReference type="RuleBase" id="RU000646"/>
    </source>
</evidence>
<dbReference type="GO" id="GO:0003743">
    <property type="term" value="F:translation initiation factor activity"/>
    <property type="evidence" value="ECO:0007669"/>
    <property type="project" value="UniProtKB-UniRule"/>
</dbReference>
<dbReference type="Gene3D" id="3.10.20.80">
    <property type="entry name" value="Translation initiation factor 3 (IF-3), N-terminal domain"/>
    <property type="match status" value="1"/>
</dbReference>
<feature type="domain" description="Translation initiation factor 3 C-terminal" evidence="7">
    <location>
        <begin position="94"/>
        <end position="179"/>
    </location>
</feature>
<organism evidence="9 10">
    <name type="scientific">Mycoplasma capricolum subsp. capricolum 14232</name>
    <dbReference type="NCBI Taxonomy" id="1188238"/>
    <lineage>
        <taxon>Bacteria</taxon>
        <taxon>Bacillati</taxon>
        <taxon>Mycoplasmatota</taxon>
        <taxon>Mollicutes</taxon>
        <taxon>Mycoplasmataceae</taxon>
        <taxon>Mycoplasma</taxon>
    </lineage>
</organism>
<dbReference type="InterPro" id="IPR019814">
    <property type="entry name" value="Translation_initiation_fac_3_N"/>
</dbReference>
<dbReference type="HAMAP" id="MF_00080">
    <property type="entry name" value="IF_3"/>
    <property type="match status" value="1"/>
</dbReference>
<dbReference type="AlphaFoldDB" id="A0A084ERG6"/>
<dbReference type="Proteomes" id="UP000028533">
    <property type="component" value="Unassembled WGS sequence"/>
</dbReference>
<evidence type="ECO:0000256" key="5">
    <source>
        <dbReference type="NCBIfam" id="TIGR00168"/>
    </source>
</evidence>
<dbReference type="InterPro" id="IPR036787">
    <property type="entry name" value="T_IF-3_N_sf"/>
</dbReference>
<dbReference type="InterPro" id="IPR019815">
    <property type="entry name" value="Translation_initiation_fac_3_C"/>
</dbReference>
<dbReference type="NCBIfam" id="TIGR00168">
    <property type="entry name" value="infC"/>
    <property type="match status" value="1"/>
</dbReference>
<dbReference type="InterPro" id="IPR001288">
    <property type="entry name" value="Translation_initiation_fac_3"/>
</dbReference>
<proteinExistence type="inferred from homology"/>
<dbReference type="Gene3D" id="3.30.110.10">
    <property type="entry name" value="Translation initiation factor 3 (IF-3), C-terminal domain"/>
    <property type="match status" value="1"/>
</dbReference>
<dbReference type="InterPro" id="IPR036788">
    <property type="entry name" value="T_IF-3_C_sf"/>
</dbReference>
<keyword evidence="4" id="KW-0963">Cytoplasm</keyword>
<accession>A0A084ERG6</accession>
<keyword evidence="3 4" id="KW-0648">Protein biosynthesis</keyword>
<dbReference type="Pfam" id="PF00707">
    <property type="entry name" value="IF3_C"/>
    <property type="match status" value="1"/>
</dbReference>
<sequence>MENRNRNSRPIKNQDPVNEFIRAHQVLVIDEDKQNLGVMSKRQALEIAKSKNLDLYQVGVQPDGTVITRIVNFGKLKYEQQKKSKEAKKHQTKIENKEIRITVNIGKHDLETKARKAKEFLEEGSRVKVSLKFRGREVVYLDLGQQTLNNFFELVSDVGKMEKEAKLNGKFLDMYIVPKKN</sequence>
<dbReference type="GO" id="GO:0016020">
    <property type="term" value="C:membrane"/>
    <property type="evidence" value="ECO:0007669"/>
    <property type="project" value="TreeGrafter"/>
</dbReference>
<evidence type="ECO:0000313" key="9">
    <source>
        <dbReference type="EMBL" id="KEZ20558.1"/>
    </source>
</evidence>
<protein>
    <recommendedName>
        <fullName evidence="4 5">Translation initiation factor IF-3</fullName>
    </recommendedName>
</protein>
<comment type="subunit">
    <text evidence="4 6">Monomer.</text>
</comment>
<evidence type="ECO:0000256" key="1">
    <source>
        <dbReference type="ARBA" id="ARBA00005439"/>
    </source>
</evidence>
<evidence type="ECO:0000259" key="8">
    <source>
        <dbReference type="Pfam" id="PF05198"/>
    </source>
</evidence>
<evidence type="ECO:0000259" key="7">
    <source>
        <dbReference type="Pfam" id="PF00707"/>
    </source>
</evidence>
<evidence type="ECO:0000256" key="3">
    <source>
        <dbReference type="ARBA" id="ARBA00022917"/>
    </source>
</evidence>
<dbReference type="GO" id="GO:0032790">
    <property type="term" value="P:ribosome disassembly"/>
    <property type="evidence" value="ECO:0007669"/>
    <property type="project" value="TreeGrafter"/>
</dbReference>
<dbReference type="PANTHER" id="PTHR10938">
    <property type="entry name" value="TRANSLATION INITIATION FACTOR IF-3"/>
    <property type="match status" value="1"/>
</dbReference>
<evidence type="ECO:0000256" key="2">
    <source>
        <dbReference type="ARBA" id="ARBA00022540"/>
    </source>
</evidence>
<name>A0A084ERG6_MYCCA</name>
<feature type="domain" description="Translation initiation factor 3 N-terminal" evidence="8">
    <location>
        <begin position="17"/>
        <end position="87"/>
    </location>
</feature>
<evidence type="ECO:0000256" key="4">
    <source>
        <dbReference type="HAMAP-Rule" id="MF_00080"/>
    </source>
</evidence>